<dbReference type="Proteomes" id="UP000001072">
    <property type="component" value="Unassembled WGS sequence"/>
</dbReference>
<dbReference type="AlphaFoldDB" id="F4REQ3"/>
<reference evidence="4" key="1">
    <citation type="journal article" date="2011" name="Proc. Natl. Acad. Sci. U.S.A.">
        <title>Obligate biotrophy features unraveled by the genomic analysis of rust fungi.</title>
        <authorList>
            <person name="Duplessis S."/>
            <person name="Cuomo C.A."/>
            <person name="Lin Y.-C."/>
            <person name="Aerts A."/>
            <person name="Tisserant E."/>
            <person name="Veneault-Fourrey C."/>
            <person name="Joly D.L."/>
            <person name="Hacquard S."/>
            <person name="Amselem J."/>
            <person name="Cantarel B.L."/>
            <person name="Chiu R."/>
            <person name="Coutinho P.M."/>
            <person name="Feau N."/>
            <person name="Field M."/>
            <person name="Frey P."/>
            <person name="Gelhaye E."/>
            <person name="Goldberg J."/>
            <person name="Grabherr M.G."/>
            <person name="Kodira C.D."/>
            <person name="Kohler A."/>
            <person name="Kuees U."/>
            <person name="Lindquist E.A."/>
            <person name="Lucas S.M."/>
            <person name="Mago R."/>
            <person name="Mauceli E."/>
            <person name="Morin E."/>
            <person name="Murat C."/>
            <person name="Pangilinan J.L."/>
            <person name="Park R."/>
            <person name="Pearson M."/>
            <person name="Quesneville H."/>
            <person name="Rouhier N."/>
            <person name="Sakthikumar S."/>
            <person name="Salamov A.A."/>
            <person name="Schmutz J."/>
            <person name="Selles B."/>
            <person name="Shapiro H."/>
            <person name="Tanguay P."/>
            <person name="Tuskan G.A."/>
            <person name="Henrissat B."/>
            <person name="Van de Peer Y."/>
            <person name="Rouze P."/>
            <person name="Ellis J.G."/>
            <person name="Dodds P.N."/>
            <person name="Schein J.E."/>
            <person name="Zhong S."/>
            <person name="Hamelin R.C."/>
            <person name="Grigoriev I.V."/>
            <person name="Szabo L.J."/>
            <person name="Martin F."/>
        </authorList>
    </citation>
    <scope>NUCLEOTIDE SEQUENCE [LARGE SCALE GENOMIC DNA]</scope>
    <source>
        <strain evidence="4">98AG31 / pathotype 3-4-7</strain>
    </source>
</reference>
<dbReference type="VEuPathDB" id="FungiDB:MELLADRAFT_104445"/>
<evidence type="ECO:0000256" key="2">
    <source>
        <dbReference type="SAM" id="MobiDB-lite"/>
    </source>
</evidence>
<feature type="region of interest" description="Disordered" evidence="2">
    <location>
        <begin position="1"/>
        <end position="82"/>
    </location>
</feature>
<feature type="coiled-coil region" evidence="1">
    <location>
        <begin position="181"/>
        <end position="273"/>
    </location>
</feature>
<dbReference type="HOGENOM" id="CLU_055160_0_0_1"/>
<dbReference type="GeneID" id="18922265"/>
<keyword evidence="1" id="KW-0175">Coiled coil</keyword>
<keyword evidence="4" id="KW-1185">Reference proteome</keyword>
<evidence type="ECO:0000313" key="3">
    <source>
        <dbReference type="EMBL" id="EGG09240.1"/>
    </source>
</evidence>
<dbReference type="EMBL" id="GL883098">
    <property type="protein sequence ID" value="EGG09240.1"/>
    <property type="molecule type" value="Genomic_DNA"/>
</dbReference>
<sequence length="356" mass="41477">MAPTNFNKPLKKIRTNPKPVTDRQLAFLAQKKRDQHQTIKSQSHFIRRKNGVKTGEGSNDAPSQDATWPDDGMTNPGFDDLEDQYRQGYDPAQATNLDDYTDEDGWEDVDEMEYDSEDDEIISGLRRAHYDAQRLKHKVEWAHQCALMVSLFLRCRLLTSNWGDLKRWNEDLRTYNISMTVQSIKRRAKEIKKRLVEAEAGLEKLRKQHPTHTVVYLETQWNRQKELQKKAIQESADEKREQLTVLMKLEEELVEARDKLAEIEAKSRRSRTNEERNELLRLPRSVVLLEQKALSMAKEIGSEHFHQSTVKVFIMVRADGERKSLLTIALAKGQLYEAKVGVVEYQRRARLQTGIF</sequence>
<proteinExistence type="predicted"/>
<dbReference type="KEGG" id="mlr:MELLADRAFT_104445"/>
<dbReference type="InParanoid" id="F4REQ3"/>
<name>F4REQ3_MELLP</name>
<protein>
    <submittedName>
        <fullName evidence="3">Uncharacterized protein</fullName>
    </submittedName>
</protein>
<evidence type="ECO:0000256" key="1">
    <source>
        <dbReference type="SAM" id="Coils"/>
    </source>
</evidence>
<feature type="compositionally biased region" description="Polar residues" evidence="2">
    <location>
        <begin position="56"/>
        <end position="66"/>
    </location>
</feature>
<gene>
    <name evidence="3" type="ORF">MELLADRAFT_104445</name>
</gene>
<organism evidence="4">
    <name type="scientific">Melampsora larici-populina (strain 98AG31 / pathotype 3-4-7)</name>
    <name type="common">Poplar leaf rust fungus</name>
    <dbReference type="NCBI Taxonomy" id="747676"/>
    <lineage>
        <taxon>Eukaryota</taxon>
        <taxon>Fungi</taxon>
        <taxon>Dikarya</taxon>
        <taxon>Basidiomycota</taxon>
        <taxon>Pucciniomycotina</taxon>
        <taxon>Pucciniomycetes</taxon>
        <taxon>Pucciniales</taxon>
        <taxon>Melampsoraceae</taxon>
        <taxon>Melampsora</taxon>
    </lineage>
</organism>
<accession>F4REQ3</accession>
<dbReference type="RefSeq" id="XP_007407600.1">
    <property type="nucleotide sequence ID" value="XM_007407538.1"/>
</dbReference>
<evidence type="ECO:0000313" key="4">
    <source>
        <dbReference type="Proteomes" id="UP000001072"/>
    </source>
</evidence>